<organism evidence="3 4">
    <name type="scientific">Brevibacillus laterosporus LMG 15441</name>
    <dbReference type="NCBI Taxonomy" id="1042163"/>
    <lineage>
        <taxon>Bacteria</taxon>
        <taxon>Bacillati</taxon>
        <taxon>Bacillota</taxon>
        <taxon>Bacilli</taxon>
        <taxon>Bacillales</taxon>
        <taxon>Paenibacillaceae</taxon>
        <taxon>Brevibacillus</taxon>
    </lineage>
</organism>
<reference evidence="3 4" key="1">
    <citation type="journal article" date="2011" name="J. Bacteriol.">
        <title>Genome sequence of Brevibacillus laterosporus LMG 15441, a pathogen of invertebrates.</title>
        <authorList>
            <person name="Djukic M."/>
            <person name="Poehlein A."/>
            <person name="Thurmer A."/>
            <person name="Daniel R."/>
        </authorList>
    </citation>
    <scope>NUCLEOTIDE SEQUENCE [LARGE SCALE GENOMIC DNA]</scope>
    <source>
        <strain evidence="3 4">LMG 15441</strain>
    </source>
</reference>
<dbReference type="Proteomes" id="UP000005850">
    <property type="component" value="Chromosome"/>
</dbReference>
<accession>A0A075R7A0</accession>
<dbReference type="Pfam" id="PF00498">
    <property type="entry name" value="FHA"/>
    <property type="match status" value="1"/>
</dbReference>
<evidence type="ECO:0000259" key="2">
    <source>
        <dbReference type="PROSITE" id="PS50006"/>
    </source>
</evidence>
<protein>
    <submittedName>
        <fullName evidence="3">FHA domain protein</fullName>
    </submittedName>
</protein>
<dbReference type="eggNOG" id="COG1716">
    <property type="taxonomic scope" value="Bacteria"/>
</dbReference>
<feature type="transmembrane region" description="Helical" evidence="1">
    <location>
        <begin position="39"/>
        <end position="57"/>
    </location>
</feature>
<dbReference type="CDD" id="cd00060">
    <property type="entry name" value="FHA"/>
    <property type="match status" value="1"/>
</dbReference>
<dbReference type="AlphaFoldDB" id="A0A075R7A0"/>
<dbReference type="SUPFAM" id="SSF49879">
    <property type="entry name" value="SMAD/FHA domain"/>
    <property type="match status" value="1"/>
</dbReference>
<name>A0A075R7A0_BRELA</name>
<dbReference type="HOGENOM" id="CLU_089612_1_0_9"/>
<keyword evidence="1" id="KW-0812">Transmembrane</keyword>
<dbReference type="PROSITE" id="PS50006">
    <property type="entry name" value="FHA_DOMAIN"/>
    <property type="match status" value="1"/>
</dbReference>
<dbReference type="InterPro" id="IPR008984">
    <property type="entry name" value="SMAD_FHA_dom_sf"/>
</dbReference>
<proteinExistence type="predicted"/>
<sequence>MQDQTKKYRSIWVIIIDVLLFVIAINILYFAFFIQSDPVMKWMVSLLGISFIIFGITSQKNQKQLPKQSNKQQAGITKLVLLDEDGERVKEWLIQGETSLVIGKNSRNGEVDIDLSDTEYASLISTHHAVLNHVGGTWFIEDNDSHNGVGIKKANSNRTNKIEIEARQQIDINDLIYIANTRILVK</sequence>
<dbReference type="EMBL" id="CP007806">
    <property type="protein sequence ID" value="AIG25470.1"/>
    <property type="molecule type" value="Genomic_DNA"/>
</dbReference>
<keyword evidence="1" id="KW-0472">Membrane</keyword>
<evidence type="ECO:0000313" key="4">
    <source>
        <dbReference type="Proteomes" id="UP000005850"/>
    </source>
</evidence>
<evidence type="ECO:0000256" key="1">
    <source>
        <dbReference type="SAM" id="Phobius"/>
    </source>
</evidence>
<keyword evidence="1" id="KW-1133">Transmembrane helix</keyword>
<feature type="transmembrane region" description="Helical" evidence="1">
    <location>
        <begin position="12"/>
        <end position="33"/>
    </location>
</feature>
<dbReference type="STRING" id="1042163.BRLA_c011300"/>
<dbReference type="InterPro" id="IPR000253">
    <property type="entry name" value="FHA_dom"/>
</dbReference>
<gene>
    <name evidence="3" type="ORF">BRLA_c011300</name>
</gene>
<dbReference type="Gene3D" id="2.60.200.20">
    <property type="match status" value="1"/>
</dbReference>
<dbReference type="KEGG" id="blr:BRLA_c011300"/>
<evidence type="ECO:0000313" key="3">
    <source>
        <dbReference type="EMBL" id="AIG25470.1"/>
    </source>
</evidence>
<feature type="domain" description="FHA" evidence="2">
    <location>
        <begin position="100"/>
        <end position="156"/>
    </location>
</feature>
<dbReference type="RefSeq" id="WP_003334991.1">
    <property type="nucleotide sequence ID" value="NZ_CP007806.1"/>
</dbReference>
<keyword evidence="4" id="KW-1185">Reference proteome</keyword>